<feature type="transmembrane region" description="Helical" evidence="1">
    <location>
        <begin position="198"/>
        <end position="219"/>
    </location>
</feature>
<feature type="transmembrane region" description="Helical" evidence="1">
    <location>
        <begin position="115"/>
        <end position="137"/>
    </location>
</feature>
<keyword evidence="1" id="KW-1133">Transmembrane helix</keyword>
<gene>
    <name evidence="2" type="ORF">FKZ61_16910</name>
</gene>
<feature type="transmembrane region" description="Helical" evidence="1">
    <location>
        <begin position="306"/>
        <end position="330"/>
    </location>
</feature>
<protein>
    <submittedName>
        <fullName evidence="2">Uncharacterized protein</fullName>
    </submittedName>
</protein>
<accession>A0A540VE64</accession>
<reference evidence="2 3" key="1">
    <citation type="submission" date="2019-06" db="EMBL/GenBank/DDBJ databases">
        <title>Genome sequence of Litorilinea aerophila BAA-2444.</title>
        <authorList>
            <person name="Maclea K.S."/>
            <person name="Maurais E.G."/>
            <person name="Iannazzi L.C."/>
        </authorList>
    </citation>
    <scope>NUCLEOTIDE SEQUENCE [LARGE SCALE GENOMIC DNA]</scope>
    <source>
        <strain evidence="2 3">ATCC BAA-2444</strain>
    </source>
</reference>
<evidence type="ECO:0000313" key="3">
    <source>
        <dbReference type="Proteomes" id="UP000317371"/>
    </source>
</evidence>
<keyword evidence="1" id="KW-0812">Transmembrane</keyword>
<feature type="transmembrane region" description="Helical" evidence="1">
    <location>
        <begin position="157"/>
        <end position="177"/>
    </location>
</feature>
<dbReference type="EMBL" id="VIGC01000024">
    <property type="protein sequence ID" value="TQE94413.1"/>
    <property type="molecule type" value="Genomic_DNA"/>
</dbReference>
<evidence type="ECO:0000313" key="2">
    <source>
        <dbReference type="EMBL" id="TQE94413.1"/>
    </source>
</evidence>
<feature type="transmembrane region" description="Helical" evidence="1">
    <location>
        <begin position="85"/>
        <end position="103"/>
    </location>
</feature>
<dbReference type="OrthoDB" id="5644717at2"/>
<name>A0A540VE64_9CHLR</name>
<dbReference type="AlphaFoldDB" id="A0A540VE64"/>
<organism evidence="2 3">
    <name type="scientific">Litorilinea aerophila</name>
    <dbReference type="NCBI Taxonomy" id="1204385"/>
    <lineage>
        <taxon>Bacteria</taxon>
        <taxon>Bacillati</taxon>
        <taxon>Chloroflexota</taxon>
        <taxon>Caldilineae</taxon>
        <taxon>Caldilineales</taxon>
        <taxon>Caldilineaceae</taxon>
        <taxon>Litorilinea</taxon>
    </lineage>
</organism>
<evidence type="ECO:0000256" key="1">
    <source>
        <dbReference type="SAM" id="Phobius"/>
    </source>
</evidence>
<dbReference type="Proteomes" id="UP000317371">
    <property type="component" value="Unassembled WGS sequence"/>
</dbReference>
<dbReference type="InParanoid" id="A0A540VE64"/>
<feature type="transmembrane region" description="Helical" evidence="1">
    <location>
        <begin position="351"/>
        <end position="371"/>
    </location>
</feature>
<comment type="caution">
    <text evidence="2">The sequence shown here is derived from an EMBL/GenBank/DDBJ whole genome shotgun (WGS) entry which is preliminary data.</text>
</comment>
<proteinExistence type="predicted"/>
<keyword evidence="3" id="KW-1185">Reference proteome</keyword>
<keyword evidence="1" id="KW-0472">Membrane</keyword>
<dbReference type="RefSeq" id="WP_141611331.1">
    <property type="nucleotide sequence ID" value="NZ_VIGC02000024.1"/>
</dbReference>
<feature type="transmembrane region" description="Helical" evidence="1">
    <location>
        <begin position="6"/>
        <end position="29"/>
    </location>
</feature>
<sequence>MLPLLLHFILYYGGLVGLFYTGSATWLSWKGFPAMARGLRASVGSALMGGIAGWIGGLAFGAWMAQVGMFPLIAGLVGSQSPETGRSLHFLISVIIGASYGLLFRPDVRGLGASIAWGITYGFIWWIAGGLTLLPWWSGSGVDWSLAAVQQSFGSLVGHLVYGVLLGVIYAAIDRLVRLLFTESDPLYRDPEGPGTRSLRALAIGAAGSVAGGLLFSLIMVETGTLPQVASLIGQSAPAVGFLVHMAISTVIGASYGLLFWREGATYGDSMTWGLLYGFTWWVLGPLTLMPILLGGSVQWTLAAGLAAYPSLVGHLAYGGATGLLSHHLIQRHRVPPRPRTEQQPASRTDTPVPALWAFALGMGVILPLLLAG</sequence>
<feature type="transmembrane region" description="Helical" evidence="1">
    <location>
        <begin position="273"/>
        <end position="294"/>
    </location>
</feature>
<feature type="transmembrane region" description="Helical" evidence="1">
    <location>
        <begin position="41"/>
        <end position="65"/>
    </location>
</feature>
<feature type="transmembrane region" description="Helical" evidence="1">
    <location>
        <begin position="239"/>
        <end position="261"/>
    </location>
</feature>